<feature type="domain" description="ABC transmembrane type-1" evidence="8">
    <location>
        <begin position="110"/>
        <end position="311"/>
    </location>
</feature>
<gene>
    <name evidence="9" type="ORF">GCM10023318_54240</name>
</gene>
<dbReference type="CDD" id="cd06261">
    <property type="entry name" value="TM_PBP2"/>
    <property type="match status" value="1"/>
</dbReference>
<keyword evidence="6 7" id="KW-0472">Membrane</keyword>
<evidence type="ECO:0000256" key="2">
    <source>
        <dbReference type="ARBA" id="ARBA00022448"/>
    </source>
</evidence>
<feature type="transmembrane region" description="Helical" evidence="7">
    <location>
        <begin position="288"/>
        <end position="311"/>
    </location>
</feature>
<protein>
    <submittedName>
        <fullName evidence="9">ABC transporter permease</fullName>
    </submittedName>
</protein>
<evidence type="ECO:0000256" key="3">
    <source>
        <dbReference type="ARBA" id="ARBA00022475"/>
    </source>
</evidence>
<evidence type="ECO:0000256" key="6">
    <source>
        <dbReference type="ARBA" id="ARBA00023136"/>
    </source>
</evidence>
<evidence type="ECO:0000313" key="9">
    <source>
        <dbReference type="EMBL" id="GAA5066255.1"/>
    </source>
</evidence>
<accession>A0ABP9KY51</accession>
<evidence type="ECO:0000313" key="10">
    <source>
        <dbReference type="Proteomes" id="UP001500603"/>
    </source>
</evidence>
<proteinExistence type="inferred from homology"/>
<feature type="transmembrane region" description="Helical" evidence="7">
    <location>
        <begin position="152"/>
        <end position="172"/>
    </location>
</feature>
<keyword evidence="3" id="KW-1003">Cell membrane</keyword>
<organism evidence="9 10">
    <name type="scientific">Nocardia callitridis</name>
    <dbReference type="NCBI Taxonomy" id="648753"/>
    <lineage>
        <taxon>Bacteria</taxon>
        <taxon>Bacillati</taxon>
        <taxon>Actinomycetota</taxon>
        <taxon>Actinomycetes</taxon>
        <taxon>Mycobacteriales</taxon>
        <taxon>Nocardiaceae</taxon>
        <taxon>Nocardia</taxon>
    </lineage>
</organism>
<dbReference type="PANTHER" id="PTHR43163:SF6">
    <property type="entry name" value="DIPEPTIDE TRANSPORT SYSTEM PERMEASE PROTEIN DPPB-RELATED"/>
    <property type="match status" value="1"/>
</dbReference>
<dbReference type="InterPro" id="IPR035906">
    <property type="entry name" value="MetI-like_sf"/>
</dbReference>
<dbReference type="Gene3D" id="1.10.3720.10">
    <property type="entry name" value="MetI-like"/>
    <property type="match status" value="1"/>
</dbReference>
<name>A0ABP9KY51_9NOCA</name>
<evidence type="ECO:0000256" key="7">
    <source>
        <dbReference type="RuleBase" id="RU363032"/>
    </source>
</evidence>
<evidence type="ECO:0000259" key="8">
    <source>
        <dbReference type="PROSITE" id="PS50928"/>
    </source>
</evidence>
<evidence type="ECO:0000256" key="4">
    <source>
        <dbReference type="ARBA" id="ARBA00022692"/>
    </source>
</evidence>
<keyword evidence="5 7" id="KW-1133">Transmembrane helix</keyword>
<comment type="similarity">
    <text evidence="7">Belongs to the binding-protein-dependent transport system permease family.</text>
</comment>
<evidence type="ECO:0000256" key="1">
    <source>
        <dbReference type="ARBA" id="ARBA00004651"/>
    </source>
</evidence>
<keyword evidence="2 7" id="KW-0813">Transport</keyword>
<dbReference type="PANTHER" id="PTHR43163">
    <property type="entry name" value="DIPEPTIDE TRANSPORT SYSTEM PERMEASE PROTEIN DPPB-RELATED"/>
    <property type="match status" value="1"/>
</dbReference>
<dbReference type="Proteomes" id="UP001500603">
    <property type="component" value="Unassembled WGS sequence"/>
</dbReference>
<comment type="subcellular location">
    <subcellularLocation>
        <location evidence="1 7">Cell membrane</location>
        <topology evidence="1 7">Multi-pass membrane protein</topology>
    </subcellularLocation>
</comment>
<evidence type="ECO:0000256" key="5">
    <source>
        <dbReference type="ARBA" id="ARBA00022989"/>
    </source>
</evidence>
<feature type="transmembrane region" description="Helical" evidence="7">
    <location>
        <begin position="21"/>
        <end position="42"/>
    </location>
</feature>
<dbReference type="EMBL" id="BAABJM010000007">
    <property type="protein sequence ID" value="GAA5066255.1"/>
    <property type="molecule type" value="Genomic_DNA"/>
</dbReference>
<keyword evidence="4 7" id="KW-0812">Transmembrane</keyword>
<keyword evidence="10" id="KW-1185">Reference proteome</keyword>
<comment type="caution">
    <text evidence="9">The sequence shown here is derived from an EMBL/GenBank/DDBJ whole genome shotgun (WGS) entry which is preliminary data.</text>
</comment>
<reference evidence="10" key="1">
    <citation type="journal article" date="2019" name="Int. J. Syst. Evol. Microbiol.">
        <title>The Global Catalogue of Microorganisms (GCM) 10K type strain sequencing project: providing services to taxonomists for standard genome sequencing and annotation.</title>
        <authorList>
            <consortium name="The Broad Institute Genomics Platform"/>
            <consortium name="The Broad Institute Genome Sequencing Center for Infectious Disease"/>
            <person name="Wu L."/>
            <person name="Ma J."/>
        </authorList>
    </citation>
    <scope>NUCLEOTIDE SEQUENCE [LARGE SCALE GENOMIC DNA]</scope>
    <source>
        <strain evidence="10">JCM 18298</strain>
    </source>
</reference>
<feature type="transmembrane region" description="Helical" evidence="7">
    <location>
        <begin position="114"/>
        <end position="140"/>
    </location>
</feature>
<dbReference type="Pfam" id="PF00528">
    <property type="entry name" value="BPD_transp_1"/>
    <property type="match status" value="1"/>
</dbReference>
<dbReference type="PROSITE" id="PS50928">
    <property type="entry name" value="ABC_TM1"/>
    <property type="match status" value="1"/>
</dbReference>
<dbReference type="InterPro" id="IPR000515">
    <property type="entry name" value="MetI-like"/>
</dbReference>
<feature type="transmembrane region" description="Helical" evidence="7">
    <location>
        <begin position="184"/>
        <end position="207"/>
    </location>
</feature>
<sequence>MATAETVASFLLVSGYLARRIGQAILVVALAYSVVFFVLNVLPGDPIEQQIADPTNPISDDDAAALRAYYRLDQPAYVQFAVSLRRLFSGDLGYSLNTGQPVARLLGEALPSTLTLAAVAFVLAALIGFLLALSAVFGPWAPLREAASTLPALLLSVPAFVSGLLVLQFFSFQLDWMSAIRDEGLRSVVFAAIPLSLPVAAPIAQILTQGLANAAGRPYAEVLRAQGLSSSRIIFGHIVRNGSIPTVTIIAITVGELLAGSIITETVFSRTGIGYLTETAVRNQDTPIIQAVVLTVSVTFVVINLLVDLVYPLIDPRIRTTVTTTDPRRVESGRTVEAATI</sequence>
<dbReference type="SUPFAM" id="SSF161098">
    <property type="entry name" value="MetI-like"/>
    <property type="match status" value="1"/>
</dbReference>